<proteinExistence type="predicted"/>
<dbReference type="AlphaFoldDB" id="A0A8R1TWA6"/>
<keyword evidence="2" id="KW-1185">Reference proteome</keyword>
<reference evidence="1" key="2">
    <citation type="submission" date="2022-06" db="UniProtKB">
        <authorList>
            <consortium name="EnsemblMetazoa"/>
        </authorList>
    </citation>
    <scope>IDENTIFICATION</scope>
</reference>
<protein>
    <submittedName>
        <fullName evidence="1">Uncharacterized protein</fullName>
    </submittedName>
</protein>
<dbReference type="Proteomes" id="UP000024404">
    <property type="component" value="Unassembled WGS sequence"/>
</dbReference>
<dbReference type="EnsemblMetazoa" id="OVOC5839.1">
    <property type="protein sequence ID" value="OVOC5839.1"/>
    <property type="gene ID" value="WBGene00242648"/>
</dbReference>
<organism evidence="1 2">
    <name type="scientific">Onchocerca volvulus</name>
    <dbReference type="NCBI Taxonomy" id="6282"/>
    <lineage>
        <taxon>Eukaryota</taxon>
        <taxon>Metazoa</taxon>
        <taxon>Ecdysozoa</taxon>
        <taxon>Nematoda</taxon>
        <taxon>Chromadorea</taxon>
        <taxon>Rhabditida</taxon>
        <taxon>Spirurina</taxon>
        <taxon>Spiruromorpha</taxon>
        <taxon>Filarioidea</taxon>
        <taxon>Onchocercidae</taxon>
        <taxon>Onchocerca</taxon>
    </lineage>
</organism>
<dbReference type="EMBL" id="CMVM020000161">
    <property type="status" value="NOT_ANNOTATED_CDS"/>
    <property type="molecule type" value="Genomic_DNA"/>
</dbReference>
<evidence type="ECO:0000313" key="1">
    <source>
        <dbReference type="EnsemblMetazoa" id="OVOC5839.1"/>
    </source>
</evidence>
<name>A0A8R1TWA6_ONCVO</name>
<evidence type="ECO:0000313" key="2">
    <source>
        <dbReference type="Proteomes" id="UP000024404"/>
    </source>
</evidence>
<sequence>MNCDHMYWPAAFTKLSFDDVAIYLRFSINCKYNASFKNLKTIDDQATTSVQLCNRFGPLTGMTIKKERSTS</sequence>
<reference evidence="2" key="1">
    <citation type="submission" date="2013-10" db="EMBL/GenBank/DDBJ databases">
        <title>Genome sequencing of Onchocerca volvulus.</title>
        <authorList>
            <person name="Cotton J."/>
            <person name="Tsai J."/>
            <person name="Stanley E."/>
            <person name="Tracey A."/>
            <person name="Holroyd N."/>
            <person name="Lustigman S."/>
            <person name="Berriman M."/>
        </authorList>
    </citation>
    <scope>NUCLEOTIDE SEQUENCE</scope>
</reference>
<accession>A0A8R1TWA6</accession>